<feature type="binding site" evidence="10">
    <location>
        <position position="294"/>
    </location>
    <ligand>
        <name>Mn(2+)</name>
        <dbReference type="ChEBI" id="CHEBI:29035"/>
    </ligand>
</feature>
<feature type="active site" evidence="8">
    <location>
        <position position="136"/>
    </location>
</feature>
<feature type="binding site" evidence="10">
    <location>
        <position position="270"/>
    </location>
    <ligand>
        <name>Mn(2+)</name>
        <dbReference type="ChEBI" id="CHEBI:29035"/>
    </ligand>
</feature>
<evidence type="ECO:0000256" key="3">
    <source>
        <dbReference type="ARBA" id="ARBA00022679"/>
    </source>
</evidence>
<dbReference type="GO" id="GO:0016757">
    <property type="term" value="F:glycosyltransferase activity"/>
    <property type="evidence" value="ECO:0007669"/>
    <property type="project" value="UniProtKB-KW"/>
</dbReference>
<dbReference type="Gene3D" id="3.90.550.10">
    <property type="entry name" value="Spore Coat Polysaccharide Biosynthesis Protein SpsA, Chain A"/>
    <property type="match status" value="1"/>
</dbReference>
<comment type="caution">
    <text evidence="12">The sequence shown here is derived from an EMBL/GenBank/DDBJ whole genome shotgun (WGS) entry which is preliminary data.</text>
</comment>
<feature type="transmembrane region" description="Helical" evidence="11">
    <location>
        <begin position="661"/>
        <end position="683"/>
    </location>
</feature>
<evidence type="ECO:0008006" key="14">
    <source>
        <dbReference type="Google" id="ProtNLM"/>
    </source>
</evidence>
<feature type="transmembrane region" description="Helical" evidence="11">
    <location>
        <begin position="695"/>
        <end position="716"/>
    </location>
</feature>
<organism evidence="12 13">
    <name type="scientific">Ilex paraguariensis</name>
    <name type="common">yerba mate</name>
    <dbReference type="NCBI Taxonomy" id="185542"/>
    <lineage>
        <taxon>Eukaryota</taxon>
        <taxon>Viridiplantae</taxon>
        <taxon>Streptophyta</taxon>
        <taxon>Embryophyta</taxon>
        <taxon>Tracheophyta</taxon>
        <taxon>Spermatophyta</taxon>
        <taxon>Magnoliopsida</taxon>
        <taxon>eudicotyledons</taxon>
        <taxon>Gunneridae</taxon>
        <taxon>Pentapetalae</taxon>
        <taxon>asterids</taxon>
        <taxon>campanulids</taxon>
        <taxon>Aquifoliales</taxon>
        <taxon>Aquifoliaceae</taxon>
        <taxon>Ilex</taxon>
    </lineage>
</organism>
<dbReference type="PANTHER" id="PTHR13301">
    <property type="entry name" value="X-BOX TRANSCRIPTION FACTOR-RELATED"/>
    <property type="match status" value="1"/>
</dbReference>
<evidence type="ECO:0000256" key="9">
    <source>
        <dbReference type="PIRSR" id="PIRSR605150-2"/>
    </source>
</evidence>
<dbReference type="Proteomes" id="UP001642360">
    <property type="component" value="Unassembled WGS sequence"/>
</dbReference>
<evidence type="ECO:0000256" key="10">
    <source>
        <dbReference type="PIRSR" id="PIRSR605150-3"/>
    </source>
</evidence>
<evidence type="ECO:0000256" key="11">
    <source>
        <dbReference type="SAM" id="Phobius"/>
    </source>
</evidence>
<proteinExistence type="predicted"/>
<keyword evidence="2" id="KW-0328">Glycosyltransferase</keyword>
<feature type="transmembrane region" description="Helical" evidence="11">
    <location>
        <begin position="722"/>
        <end position="742"/>
    </location>
</feature>
<feature type="transmembrane region" description="Helical" evidence="11">
    <location>
        <begin position="569"/>
        <end position="587"/>
    </location>
</feature>
<evidence type="ECO:0000256" key="2">
    <source>
        <dbReference type="ARBA" id="ARBA00022676"/>
    </source>
</evidence>
<evidence type="ECO:0000256" key="5">
    <source>
        <dbReference type="ARBA" id="ARBA00022989"/>
    </source>
</evidence>
<keyword evidence="7" id="KW-0961">Cell wall biogenesis/degradation</keyword>
<dbReference type="FunFam" id="3.90.550.10:FF:000145">
    <property type="entry name" value="Cellulose synthase-like protein H1"/>
    <property type="match status" value="1"/>
</dbReference>
<dbReference type="GO" id="GO:0071555">
    <property type="term" value="P:cell wall organization"/>
    <property type="evidence" value="ECO:0007669"/>
    <property type="project" value="UniProtKB-KW"/>
</dbReference>
<dbReference type="GO" id="GO:0012505">
    <property type="term" value="C:endomembrane system"/>
    <property type="evidence" value="ECO:0007669"/>
    <property type="project" value="UniProtKB-SubCell"/>
</dbReference>
<name>A0ABC8STK0_9AQUA</name>
<dbReference type="Pfam" id="PF03552">
    <property type="entry name" value="Cellulose_synt"/>
    <property type="match status" value="2"/>
</dbReference>
<evidence type="ECO:0000256" key="6">
    <source>
        <dbReference type="ARBA" id="ARBA00023136"/>
    </source>
</evidence>
<evidence type="ECO:0000313" key="12">
    <source>
        <dbReference type="EMBL" id="CAK9160382.1"/>
    </source>
</evidence>
<evidence type="ECO:0000256" key="8">
    <source>
        <dbReference type="PIRSR" id="PIRSR605150-1"/>
    </source>
</evidence>
<dbReference type="EMBL" id="CAUOFW020003506">
    <property type="protein sequence ID" value="CAK9160382.1"/>
    <property type="molecule type" value="Genomic_DNA"/>
</dbReference>
<accession>A0ABC8STK0</accession>
<feature type="binding site" evidence="9">
    <location>
        <position position="136"/>
    </location>
    <ligand>
        <name>UDP-alpha-D-glucose</name>
        <dbReference type="ChEBI" id="CHEBI:58885"/>
    </ligand>
</feature>
<evidence type="ECO:0000256" key="7">
    <source>
        <dbReference type="ARBA" id="ARBA00023316"/>
    </source>
</evidence>
<comment type="subcellular location">
    <subcellularLocation>
        <location evidence="1">Endomembrane system</location>
        <topology evidence="1">Multi-pass membrane protein</topology>
    </subcellularLocation>
</comment>
<feature type="active site" evidence="8">
    <location>
        <position position="459"/>
    </location>
</feature>
<evidence type="ECO:0000256" key="4">
    <source>
        <dbReference type="ARBA" id="ARBA00022692"/>
    </source>
</evidence>
<feature type="transmembrane region" description="Helical" evidence="11">
    <location>
        <begin position="46"/>
        <end position="67"/>
    </location>
</feature>
<keyword evidence="4 11" id="KW-0812">Transmembrane</keyword>
<feature type="binding site" evidence="9">
    <location>
        <position position="107"/>
    </location>
    <ligand>
        <name>UDP-alpha-D-glucose</name>
        <dbReference type="ChEBI" id="CHEBI:58885"/>
    </ligand>
</feature>
<dbReference type="InterPro" id="IPR029044">
    <property type="entry name" value="Nucleotide-diphossugar_trans"/>
</dbReference>
<feature type="transmembrane region" description="Helical" evidence="11">
    <location>
        <begin position="21"/>
        <end position="40"/>
    </location>
</feature>
<gene>
    <name evidence="12" type="ORF">ILEXP_LOCUS29134</name>
</gene>
<feature type="transmembrane region" description="Helical" evidence="11">
    <location>
        <begin position="608"/>
        <end position="627"/>
    </location>
</feature>
<keyword evidence="13" id="KW-1185">Reference proteome</keyword>
<dbReference type="SUPFAM" id="SSF53448">
    <property type="entry name" value="Nucleotide-diphospho-sugar transferases"/>
    <property type="match status" value="1"/>
</dbReference>
<sequence>MANPSSLPLQEQKPRKNTIPRVVELIILFLLLSLLVYRLFHLGDHGWPWVLAFCCESWFTLIWILSLNNKWNPVYNKTYPERLLHWKPAHELPSVDMFVTTADPVLEPPIITVNTVLSLLAADYPANKLACYVSDDGCSPLTFHALVEAAKFAKLWVPFCKKFNIAVRAPFRYYNGESSWSEDSSLEFQDEWKKIKDEYEKLCQKIEEASQTSAPWDLTVDFAAFSHTERRNHPTIIKVIWENKEDLPNGLPHLVYISREKLPKHPHHFKAGAMNVLTRVSGVMTNAPFMLNVDCDMYANNPQMVLHAMCMLLGAKNERDSGFVQYPQCFYDGLKDDPFGNQLVALFEYPARGIAGMQGIFYSGTGCFHRRKVIYGLSPDSTVTKGELGDESLQNTFGKSTKFSKSAAQILSESQVKTQNPSGLSSSLEAAYQVASCSYEHGTSWGEKVGWIYGSATEDVLTGLTIHGRGWKSAYLTPEPPAFLGSAPSSWPTTLIQQKRWSTGLLEILLSPKSPIIVLSKGKLHFRQCLAYVWIQMWAVRSIPELCYAALPAYCIITNSHFLPKVHEPAKFIPVALFLIYYIYTLSEYLRAGLSIQTWWNNQKTLRIIPMTSWFLGFLSGILKFLGLSETMFEVTKKDQTTGADDTNANVGRFTFDESPVFVLGTTILLVNLAALALGLLRFRSTIRGGDGSGVGEILCSVWLVLCFWSFFRGLFGTGKYGIPFSVICKSGALALLFVQFCKWNSMG</sequence>
<evidence type="ECO:0000313" key="13">
    <source>
        <dbReference type="Proteomes" id="UP001642360"/>
    </source>
</evidence>
<evidence type="ECO:0000256" key="1">
    <source>
        <dbReference type="ARBA" id="ARBA00004127"/>
    </source>
</evidence>
<protein>
    <recommendedName>
        <fullName evidence="14">Cellulose synthase-like protein H1</fullName>
    </recommendedName>
</protein>
<keyword evidence="6 11" id="KW-0472">Membrane</keyword>
<keyword evidence="5 11" id="KW-1133">Transmembrane helix</keyword>
<keyword evidence="3" id="KW-0808">Transferase</keyword>
<dbReference type="InterPro" id="IPR005150">
    <property type="entry name" value="Cellulose_synth"/>
</dbReference>
<dbReference type="AlphaFoldDB" id="A0ABC8STK0"/>
<reference evidence="12 13" key="1">
    <citation type="submission" date="2024-02" db="EMBL/GenBank/DDBJ databases">
        <authorList>
            <person name="Vignale AGUSTIN F."/>
            <person name="Sosa J E."/>
            <person name="Modenutti C."/>
        </authorList>
    </citation>
    <scope>NUCLEOTIDE SEQUENCE [LARGE SCALE GENOMIC DNA]</scope>
</reference>